<accession>A0A1N6I107</accession>
<gene>
    <name evidence="2" type="ORF">SAMN05421769_3074</name>
</gene>
<dbReference type="STRING" id="59733.SAMN05421769_3074"/>
<dbReference type="AlphaFoldDB" id="A0A1N6I107"/>
<proteinExistence type="predicted"/>
<dbReference type="Proteomes" id="UP000184782">
    <property type="component" value="Unassembled WGS sequence"/>
</dbReference>
<dbReference type="EMBL" id="FSRQ01000002">
    <property type="protein sequence ID" value="SIO25687.1"/>
    <property type="molecule type" value="Genomic_DNA"/>
</dbReference>
<evidence type="ECO:0000313" key="3">
    <source>
        <dbReference type="Proteomes" id="UP000184782"/>
    </source>
</evidence>
<evidence type="ECO:0000313" key="2">
    <source>
        <dbReference type="EMBL" id="SIO25687.1"/>
    </source>
</evidence>
<keyword evidence="1" id="KW-0812">Transmembrane</keyword>
<protein>
    <submittedName>
        <fullName evidence="2">Uncharacterized protein</fullName>
    </submittedName>
</protein>
<dbReference type="RefSeq" id="WP_167594304.1">
    <property type="nucleotide sequence ID" value="NZ_FSRQ01000002.1"/>
</dbReference>
<feature type="transmembrane region" description="Helical" evidence="1">
    <location>
        <begin position="35"/>
        <end position="53"/>
    </location>
</feature>
<reference evidence="3" key="1">
    <citation type="submission" date="2016-12" db="EMBL/GenBank/DDBJ databases">
        <authorList>
            <person name="Varghese N."/>
            <person name="Submissions S."/>
        </authorList>
    </citation>
    <scope>NUCLEOTIDE SEQUENCE [LARGE SCALE GENOMIC DNA]</scope>
    <source>
        <strain evidence="3">DSM 16779</strain>
    </source>
</reference>
<sequence>MKPHLFIFGFLIAGFAAYNLFFALPDDRMNTLVNIVYASVLFGYISFMAFTVLRKLKK</sequence>
<keyword evidence="1" id="KW-0472">Membrane</keyword>
<organism evidence="2 3">
    <name type="scientific">Chryseobacterium scophthalmum</name>
    <dbReference type="NCBI Taxonomy" id="59733"/>
    <lineage>
        <taxon>Bacteria</taxon>
        <taxon>Pseudomonadati</taxon>
        <taxon>Bacteroidota</taxon>
        <taxon>Flavobacteriia</taxon>
        <taxon>Flavobacteriales</taxon>
        <taxon>Weeksellaceae</taxon>
        <taxon>Chryseobacterium group</taxon>
        <taxon>Chryseobacterium</taxon>
    </lineage>
</organism>
<feature type="transmembrane region" description="Helical" evidence="1">
    <location>
        <begin position="5"/>
        <end position="23"/>
    </location>
</feature>
<keyword evidence="1" id="KW-1133">Transmembrane helix</keyword>
<keyword evidence="3" id="KW-1185">Reference proteome</keyword>
<evidence type="ECO:0000256" key="1">
    <source>
        <dbReference type="SAM" id="Phobius"/>
    </source>
</evidence>
<name>A0A1N6I107_9FLAO</name>